<evidence type="ECO:0000256" key="3">
    <source>
        <dbReference type="ARBA" id="ARBA00022694"/>
    </source>
</evidence>
<dbReference type="AlphaFoldDB" id="A0A0H4TSZ4"/>
<dbReference type="PANTHER" id="PTHR13930:SF0">
    <property type="entry name" value="S-ADENOSYL-L-METHIONINE-DEPENDENT TRNA 4-DEMETHYLWYOSINE SYNTHASE TYW1-RELATED"/>
    <property type="match status" value="1"/>
</dbReference>
<accession>A0A0H4TSZ4</accession>
<name>A0A0H4TSZ4_9EURY</name>
<feature type="binding site" evidence="9">
    <location>
        <position position="83"/>
    </location>
    <ligand>
        <name>[4Fe-4S] cluster</name>
        <dbReference type="ChEBI" id="CHEBI:49883"/>
        <label>2</label>
        <note>4Fe-4S-S-AdoMet</note>
    </ligand>
</feature>
<comment type="similarity">
    <text evidence="9">Belongs to the TYW1 family.</text>
</comment>
<dbReference type="InterPro" id="IPR013917">
    <property type="entry name" value="tRNA_wybutosine-synth"/>
</dbReference>
<dbReference type="SFLD" id="SFLDS00029">
    <property type="entry name" value="Radical_SAM"/>
    <property type="match status" value="1"/>
</dbReference>
<keyword evidence="7 9" id="KW-0456">Lyase</keyword>
<keyword evidence="6 9" id="KW-0411">Iron-sulfur</keyword>
<evidence type="ECO:0000256" key="8">
    <source>
        <dbReference type="ARBA" id="ARBA00049466"/>
    </source>
</evidence>
<keyword evidence="1 9" id="KW-0004">4Fe-4S</keyword>
<comment type="catalytic activity">
    <reaction evidence="8 9">
        <text>N(1)-methylguanosine(37) in tRNA(Phe) + pyruvate + S-adenosyl-L-methionine = 4-demethylwyosine(37) in tRNA(Phe) + 5'-deoxyadenosine + L-methionine + CO2 + H2O</text>
        <dbReference type="Rhea" id="RHEA:36347"/>
        <dbReference type="Rhea" id="RHEA-COMP:10164"/>
        <dbReference type="Rhea" id="RHEA-COMP:10165"/>
        <dbReference type="ChEBI" id="CHEBI:15361"/>
        <dbReference type="ChEBI" id="CHEBI:15377"/>
        <dbReference type="ChEBI" id="CHEBI:16526"/>
        <dbReference type="ChEBI" id="CHEBI:17319"/>
        <dbReference type="ChEBI" id="CHEBI:57844"/>
        <dbReference type="ChEBI" id="CHEBI:59789"/>
        <dbReference type="ChEBI" id="CHEBI:64315"/>
        <dbReference type="ChEBI" id="CHEBI:73542"/>
        <dbReference type="EC" id="4.1.3.44"/>
    </reaction>
</comment>
<evidence type="ECO:0000256" key="1">
    <source>
        <dbReference type="ARBA" id="ARBA00022485"/>
    </source>
</evidence>
<evidence type="ECO:0000256" key="9">
    <source>
        <dbReference type="HAMAP-Rule" id="MF_01921"/>
    </source>
</evidence>
<evidence type="ECO:0000256" key="2">
    <source>
        <dbReference type="ARBA" id="ARBA00022691"/>
    </source>
</evidence>
<dbReference type="GO" id="GO:0008033">
    <property type="term" value="P:tRNA processing"/>
    <property type="evidence" value="ECO:0007669"/>
    <property type="project" value="UniProtKB-UniRule"/>
</dbReference>
<dbReference type="GO" id="GO:0051539">
    <property type="term" value="F:4 iron, 4 sulfur cluster binding"/>
    <property type="evidence" value="ECO:0007669"/>
    <property type="project" value="UniProtKB-UniRule"/>
</dbReference>
<protein>
    <recommendedName>
        <fullName evidence="9">S-adenosyl-L-methionine-dependent tRNA 4-demethylwyosine synthase</fullName>
        <ecNumber evidence="9">4.1.3.44</ecNumber>
    </recommendedName>
    <alternativeName>
        <fullName evidence="9">tRNA wyosine derivatives biosynthesis protein Taw1</fullName>
    </alternativeName>
</protein>
<dbReference type="EMBL" id="KT007025">
    <property type="protein sequence ID" value="AKQ03914.1"/>
    <property type="molecule type" value="Genomic_DNA"/>
</dbReference>
<evidence type="ECO:0000256" key="4">
    <source>
        <dbReference type="ARBA" id="ARBA00022723"/>
    </source>
</evidence>
<dbReference type="NCBIfam" id="TIGR03972">
    <property type="entry name" value="rSAM_TYW1"/>
    <property type="match status" value="1"/>
</dbReference>
<keyword evidence="5 9" id="KW-0408">Iron</keyword>
<feature type="domain" description="Radical SAM core" evidence="11">
    <location>
        <begin position="62"/>
        <end position="307"/>
    </location>
</feature>
<comment type="subcellular location">
    <subcellularLocation>
        <location evidence="9">Cytoplasm</location>
    </subcellularLocation>
</comment>
<dbReference type="EC" id="4.1.3.44" evidence="9"/>
<keyword evidence="2 9" id="KW-0949">S-adenosyl-L-methionine</keyword>
<feature type="binding site" evidence="9">
    <location>
        <position position="43"/>
    </location>
    <ligand>
        <name>[4Fe-4S] cluster</name>
        <dbReference type="ChEBI" id="CHEBI:49883"/>
        <label>1</label>
    </ligand>
</feature>
<evidence type="ECO:0000259" key="11">
    <source>
        <dbReference type="PROSITE" id="PS51918"/>
    </source>
</evidence>
<evidence type="ECO:0000313" key="12">
    <source>
        <dbReference type="EMBL" id="AKQ03914.1"/>
    </source>
</evidence>
<comment type="subunit">
    <text evidence="9">Monomer.</text>
</comment>
<dbReference type="Gene3D" id="3.20.20.70">
    <property type="entry name" value="Aldolase class I"/>
    <property type="match status" value="1"/>
</dbReference>
<feature type="binding site" evidence="9">
    <location>
        <position position="69"/>
    </location>
    <ligand>
        <name>[4Fe-4S] cluster</name>
        <dbReference type="ChEBI" id="CHEBI:49883"/>
        <label>1</label>
    </ligand>
</feature>
<feature type="region of interest" description="Disordered" evidence="10">
    <location>
        <begin position="327"/>
        <end position="353"/>
    </location>
</feature>
<comment type="cofactor">
    <cofactor evidence="9">
        <name>[4Fe-4S] cluster</name>
        <dbReference type="ChEBI" id="CHEBI:49883"/>
    </cofactor>
    <text evidence="9">Binds 2 [4Fe-4S] clusters. Binds 1 [4Fe-4S] cluster coordinated with 3 cysteines and an exchangeable S-adenosyl-L-methionine.</text>
</comment>
<reference evidence="12" key="1">
    <citation type="journal article" date="2015" name="ISME J.">
        <title>Aquifer environment selects for microbial species cohorts in sediment and groundwater.</title>
        <authorList>
            <person name="Hug L.A."/>
            <person name="Thomas B.C."/>
            <person name="Brown C.T."/>
            <person name="Frischkorn K.R."/>
            <person name="Williams K.H."/>
            <person name="Tringe S.G."/>
            <person name="Banfield J.F."/>
        </authorList>
    </citation>
    <scope>NUCLEOTIDE SEQUENCE</scope>
</reference>
<keyword evidence="9" id="KW-0963">Cytoplasm</keyword>
<dbReference type="GO" id="GO:0102521">
    <property type="term" value="F:tRNA-4-demethylwyosine synthase activity"/>
    <property type="evidence" value="ECO:0007669"/>
    <property type="project" value="UniProtKB-EC"/>
</dbReference>
<dbReference type="InterPro" id="IPR034556">
    <property type="entry name" value="tRNA_wybutosine-synthase"/>
</dbReference>
<evidence type="ECO:0000256" key="5">
    <source>
        <dbReference type="ARBA" id="ARBA00023004"/>
    </source>
</evidence>
<dbReference type="HAMAP" id="MF_01921">
    <property type="entry name" value="TYW1_archaea"/>
    <property type="match status" value="1"/>
</dbReference>
<dbReference type="SFLD" id="SFLDG01071">
    <property type="entry name" value="tRNA_wybutosine-synthesizing"/>
    <property type="match status" value="1"/>
</dbReference>
<dbReference type="InterPro" id="IPR007197">
    <property type="entry name" value="rSAM"/>
</dbReference>
<evidence type="ECO:0000256" key="10">
    <source>
        <dbReference type="SAM" id="MobiDB-lite"/>
    </source>
</evidence>
<evidence type="ECO:0000256" key="6">
    <source>
        <dbReference type="ARBA" id="ARBA00023014"/>
    </source>
</evidence>
<evidence type="ECO:0000256" key="7">
    <source>
        <dbReference type="ARBA" id="ARBA00023239"/>
    </source>
</evidence>
<sequence>MWILENVISRPLSIHPQMDAAKREVLERQGYKVVGGHSGVKLCHWTKNSLTGGAGCYKETFYGIKSHRCLQMTPTVDSCNLGCLFCWRTQEWGSDSLIESDDPGFVVEGSIEAQRKLISGYGGNPDVPRERFREAWQPNQVAISLTGEPTLYRRLGEMIDEFKRRGMTTFLVTNGTTPAVLRRMAAENRLPTQLYVTVAAPNAEVYRKLMAPKSDHEWEKLRETLALLPGLETRTVIRHTLVEGWNLGWEDEYAALDALAGPMFIECKGYSFVGESRLRLRVENMPEHAVIREFASRLAERLGYGIAAEREDSRVVLLTRDGRLHPIESGLGTPGEPLYRRSGDAAATSRGPP</sequence>
<dbReference type="SFLD" id="SFLDF00284">
    <property type="entry name" value="tRNA_wybutosine-synthesizing"/>
    <property type="match status" value="1"/>
</dbReference>
<dbReference type="SUPFAM" id="SSF102114">
    <property type="entry name" value="Radical SAM enzymes"/>
    <property type="match status" value="1"/>
</dbReference>
<dbReference type="GO" id="GO:0005737">
    <property type="term" value="C:cytoplasm"/>
    <property type="evidence" value="ECO:0007669"/>
    <property type="project" value="UniProtKB-SubCell"/>
</dbReference>
<keyword evidence="3 9" id="KW-0819">tRNA processing</keyword>
<dbReference type="InterPro" id="IPR023993">
    <property type="entry name" value="TYW1_archaea"/>
</dbReference>
<dbReference type="CDD" id="cd01335">
    <property type="entry name" value="Radical_SAM"/>
    <property type="match status" value="1"/>
</dbReference>
<dbReference type="GO" id="GO:0046872">
    <property type="term" value="F:metal ion binding"/>
    <property type="evidence" value="ECO:0007669"/>
    <property type="project" value="UniProtKB-KW"/>
</dbReference>
<comment type="function">
    <text evidence="9">Component of the wyosine derivatives biosynthesis pathway that catalyzes the condensation of N-methylguanine with 2 carbon atoms from pyruvate to form the tricyclic 4-demethylwyosine (imG-14) on guanosine-37 of tRNA(Phe).</text>
</comment>
<dbReference type="InterPro" id="IPR013785">
    <property type="entry name" value="Aldolase_TIM"/>
</dbReference>
<dbReference type="InterPro" id="IPR058240">
    <property type="entry name" value="rSAM_sf"/>
</dbReference>
<feature type="binding site" evidence="9">
    <location>
        <position position="56"/>
    </location>
    <ligand>
        <name>[4Fe-4S] cluster</name>
        <dbReference type="ChEBI" id="CHEBI:49883"/>
        <label>1</label>
    </ligand>
</feature>
<feature type="binding site" evidence="9">
    <location>
        <position position="79"/>
    </location>
    <ligand>
        <name>[4Fe-4S] cluster</name>
        <dbReference type="ChEBI" id="CHEBI:49883"/>
        <label>2</label>
        <note>4Fe-4S-S-AdoMet</note>
    </ligand>
</feature>
<keyword evidence="4 9" id="KW-0479">Metal-binding</keyword>
<organism evidence="12">
    <name type="scientific">uncultured euryarchaeote Rifle_16ft_4_minimus_39</name>
    <dbReference type="NCBI Taxonomy" id="1665197"/>
    <lineage>
        <taxon>Archaea</taxon>
        <taxon>Methanobacteriati</taxon>
        <taxon>Methanobacteriota</taxon>
        <taxon>environmental samples</taxon>
    </lineage>
</organism>
<gene>
    <name evidence="9" type="primary">taw1</name>
</gene>
<dbReference type="PROSITE" id="PS51918">
    <property type="entry name" value="RADICAL_SAM"/>
    <property type="match status" value="1"/>
</dbReference>
<dbReference type="Pfam" id="PF04055">
    <property type="entry name" value="Radical_SAM"/>
    <property type="match status" value="1"/>
</dbReference>
<dbReference type="Pfam" id="PF08608">
    <property type="entry name" value="Wyosine_form"/>
    <property type="match status" value="1"/>
</dbReference>
<dbReference type="PANTHER" id="PTHR13930">
    <property type="entry name" value="S-ADENOSYL-L-METHIONINE-DEPENDENT TRNA 4-DEMETHYLWYOSINE SYNTHASE"/>
    <property type="match status" value="1"/>
</dbReference>
<proteinExistence type="inferred from homology"/>
<feature type="binding site" evidence="9">
    <location>
        <position position="86"/>
    </location>
    <ligand>
        <name>[4Fe-4S] cluster</name>
        <dbReference type="ChEBI" id="CHEBI:49883"/>
        <label>2</label>
        <note>4Fe-4S-S-AdoMet</note>
    </ligand>
</feature>